<gene>
    <name evidence="1" type="ORF">GMI68_02195</name>
</gene>
<evidence type="ECO:0000313" key="2">
    <source>
        <dbReference type="Proteomes" id="UP000636394"/>
    </source>
</evidence>
<reference evidence="1 2" key="1">
    <citation type="submission" date="2019-11" db="EMBL/GenBank/DDBJ databases">
        <title>Eggerthellaceae novel genus isolated from the rectal contents of marmort.</title>
        <authorList>
            <person name="Zhang G."/>
        </authorList>
    </citation>
    <scope>NUCLEOTIDE SEQUENCE [LARGE SCALE GENOMIC DNA]</scope>
    <source>
        <strain evidence="2">zg-886</strain>
    </source>
</reference>
<name>A0ABX0IL63_9ACTN</name>
<dbReference type="InterPro" id="IPR045751">
    <property type="entry name" value="DUF6179"/>
</dbReference>
<accession>A0ABX0IL63</accession>
<sequence length="214" mass="23299">MTGTIDARSGAPDFEHASNNFARLMSHVAGLYCAGGSSSVSACEANELATSVAYALGIAGATPGEAARALDVDDPIALWHNGVRRLEKRMDAALALWREVVATMPPIRNIALRDTLTSLGEMKRRYDGYFAAHEVPCDIDYQLSEPMDPGLLGLDYVEAWLAQLLAETRWIAQFDADSCISVLERTCPDYRGLHVNLYDLLLPHESELAPAAPH</sequence>
<dbReference type="EMBL" id="WPCR01000002">
    <property type="protein sequence ID" value="NHM13592.1"/>
    <property type="molecule type" value="Genomic_DNA"/>
</dbReference>
<dbReference type="Proteomes" id="UP000636394">
    <property type="component" value="Unassembled WGS sequence"/>
</dbReference>
<keyword evidence="2" id="KW-1185">Reference proteome</keyword>
<organism evidence="1 2">
    <name type="scientific">Xiamenia xianingshaonis</name>
    <dbReference type="NCBI Taxonomy" id="2682776"/>
    <lineage>
        <taxon>Bacteria</taxon>
        <taxon>Bacillati</taxon>
        <taxon>Actinomycetota</taxon>
        <taxon>Coriobacteriia</taxon>
        <taxon>Eggerthellales</taxon>
        <taxon>Eggerthellaceae</taxon>
        <taxon>Xiamenia</taxon>
    </lineage>
</organism>
<proteinExistence type="predicted"/>
<comment type="caution">
    <text evidence="1">The sequence shown here is derived from an EMBL/GenBank/DDBJ whole genome shotgun (WGS) entry which is preliminary data.</text>
</comment>
<protein>
    <submittedName>
        <fullName evidence="1">Uncharacterized protein</fullName>
    </submittedName>
</protein>
<dbReference type="RefSeq" id="WP_166338537.1">
    <property type="nucleotide sequence ID" value="NZ_WPCR01000002.1"/>
</dbReference>
<evidence type="ECO:0000313" key="1">
    <source>
        <dbReference type="EMBL" id="NHM13592.1"/>
    </source>
</evidence>
<dbReference type="Pfam" id="PF19677">
    <property type="entry name" value="DUF6179"/>
    <property type="match status" value="1"/>
</dbReference>